<dbReference type="AlphaFoldDB" id="A0A8A4TSK0"/>
<dbReference type="RefSeq" id="WP_237382475.1">
    <property type="nucleotide sequence ID" value="NZ_CP071793.1"/>
</dbReference>
<evidence type="ECO:0000313" key="1">
    <source>
        <dbReference type="EMBL" id="QTD52367.1"/>
    </source>
</evidence>
<gene>
    <name evidence="1" type="ORF">J3U87_07830</name>
</gene>
<accession>A0A8A4TSK0</accession>
<dbReference type="Proteomes" id="UP000663929">
    <property type="component" value="Chromosome"/>
</dbReference>
<reference evidence="1" key="1">
    <citation type="submission" date="2021-03" db="EMBL/GenBank/DDBJ databases">
        <title>Acanthopleuribacteraceae sp. M133.</title>
        <authorList>
            <person name="Wang G."/>
        </authorList>
    </citation>
    <scope>NUCLEOTIDE SEQUENCE</scope>
    <source>
        <strain evidence="1">M133</strain>
    </source>
</reference>
<protein>
    <submittedName>
        <fullName evidence="1">Uncharacterized protein</fullName>
    </submittedName>
</protein>
<name>A0A8A4TSK0_SULCO</name>
<dbReference type="KEGG" id="scor:J3U87_07830"/>
<proteinExistence type="predicted"/>
<sequence length="141" mass="16557">MGWIVVTLNQEGRNKRNQEKQGHNLHPNAVPFLVSVLSGFLLYFLEELPRPFARNQAGYFFLEIERVYPQVRASLEPTWGIQPEMGWIVVTLNQEGRNKRNQEKQGHNLHQMPFLSWFPFFLDSCSIFWRNYPGPSPQARV</sequence>
<keyword evidence="2" id="KW-1185">Reference proteome</keyword>
<evidence type="ECO:0000313" key="2">
    <source>
        <dbReference type="Proteomes" id="UP000663929"/>
    </source>
</evidence>
<dbReference type="EMBL" id="CP071793">
    <property type="protein sequence ID" value="QTD52367.1"/>
    <property type="molecule type" value="Genomic_DNA"/>
</dbReference>
<organism evidence="1 2">
    <name type="scientific">Sulfidibacter corallicola</name>
    <dbReference type="NCBI Taxonomy" id="2818388"/>
    <lineage>
        <taxon>Bacteria</taxon>
        <taxon>Pseudomonadati</taxon>
        <taxon>Acidobacteriota</taxon>
        <taxon>Holophagae</taxon>
        <taxon>Acanthopleuribacterales</taxon>
        <taxon>Acanthopleuribacteraceae</taxon>
        <taxon>Sulfidibacter</taxon>
    </lineage>
</organism>